<gene>
    <name evidence="1" type="ORF">METZ01_LOCUS404482</name>
</gene>
<evidence type="ECO:0000313" key="1">
    <source>
        <dbReference type="EMBL" id="SVD51628.1"/>
    </source>
</evidence>
<name>A0A382W0I4_9ZZZZ</name>
<evidence type="ECO:0008006" key="2">
    <source>
        <dbReference type="Google" id="ProtNLM"/>
    </source>
</evidence>
<reference evidence="1" key="1">
    <citation type="submission" date="2018-05" db="EMBL/GenBank/DDBJ databases">
        <authorList>
            <person name="Lanie J.A."/>
            <person name="Ng W.-L."/>
            <person name="Kazmierczak K.M."/>
            <person name="Andrzejewski T.M."/>
            <person name="Davidsen T.M."/>
            <person name="Wayne K.J."/>
            <person name="Tettelin H."/>
            <person name="Glass J.I."/>
            <person name="Rusch D."/>
            <person name="Podicherti R."/>
            <person name="Tsui H.-C.T."/>
            <person name="Winkler M.E."/>
        </authorList>
    </citation>
    <scope>NUCLEOTIDE SEQUENCE</scope>
</reference>
<organism evidence="1">
    <name type="scientific">marine metagenome</name>
    <dbReference type="NCBI Taxonomy" id="408172"/>
    <lineage>
        <taxon>unclassified sequences</taxon>
        <taxon>metagenomes</taxon>
        <taxon>ecological metagenomes</taxon>
    </lineage>
</organism>
<sequence length="97" mass="11013">SNFERKALLRAGVTALDGMFDCCFLNLSEEVQVEALTKIEKYPFFEDVRAAAVRHLYSNPDIWAHFGYEGPSAHLGGYMKRGFDDIPWIPDDGKIDE</sequence>
<protein>
    <recommendedName>
        <fullName evidence="2">Gluconate 2-dehydrogenase subunit 3 family protein</fullName>
    </recommendedName>
</protein>
<accession>A0A382W0I4</accession>
<dbReference type="EMBL" id="UINC01155652">
    <property type="protein sequence ID" value="SVD51628.1"/>
    <property type="molecule type" value="Genomic_DNA"/>
</dbReference>
<proteinExistence type="predicted"/>
<feature type="non-terminal residue" evidence="1">
    <location>
        <position position="1"/>
    </location>
</feature>
<dbReference type="AlphaFoldDB" id="A0A382W0I4"/>